<evidence type="ECO:0000313" key="3">
    <source>
        <dbReference type="Proteomes" id="UP000490939"/>
    </source>
</evidence>
<protein>
    <submittedName>
        <fullName evidence="2">Uncharacterized protein</fullName>
    </submittedName>
</protein>
<feature type="signal peptide" evidence="1">
    <location>
        <begin position="1"/>
        <end position="22"/>
    </location>
</feature>
<comment type="caution">
    <text evidence="2">The sequence shown here is derived from an EMBL/GenBank/DDBJ whole genome shotgun (WGS) entry which is preliminary data.</text>
</comment>
<proteinExistence type="predicted"/>
<feature type="chain" id="PRO_5034270119" evidence="1">
    <location>
        <begin position="23"/>
        <end position="97"/>
    </location>
</feature>
<dbReference type="Proteomes" id="UP000490939">
    <property type="component" value="Unassembled WGS sequence"/>
</dbReference>
<dbReference type="EMBL" id="WNWR01000739">
    <property type="protein sequence ID" value="KAE9970057.1"/>
    <property type="molecule type" value="Genomic_DNA"/>
</dbReference>
<keyword evidence="1" id="KW-0732">Signal</keyword>
<keyword evidence="3" id="KW-1185">Reference proteome</keyword>
<dbReference type="AlphaFoldDB" id="A0A8H3UIG0"/>
<evidence type="ECO:0000313" key="2">
    <source>
        <dbReference type="EMBL" id="KAE9970057.1"/>
    </source>
</evidence>
<reference evidence="2 3" key="1">
    <citation type="submission" date="2019-07" db="EMBL/GenBank/DDBJ databases">
        <title>Venturia inaequalis Genome Resource.</title>
        <authorList>
            <person name="Lichtner F.J."/>
        </authorList>
    </citation>
    <scope>NUCLEOTIDE SEQUENCE [LARGE SCALE GENOMIC DNA]</scope>
    <source>
        <strain evidence="2 3">DMI_063113</strain>
    </source>
</reference>
<organism evidence="2 3">
    <name type="scientific">Venturia inaequalis</name>
    <name type="common">Apple scab fungus</name>
    <dbReference type="NCBI Taxonomy" id="5025"/>
    <lineage>
        <taxon>Eukaryota</taxon>
        <taxon>Fungi</taxon>
        <taxon>Dikarya</taxon>
        <taxon>Ascomycota</taxon>
        <taxon>Pezizomycotina</taxon>
        <taxon>Dothideomycetes</taxon>
        <taxon>Pleosporomycetidae</taxon>
        <taxon>Venturiales</taxon>
        <taxon>Venturiaceae</taxon>
        <taxon>Venturia</taxon>
    </lineage>
</organism>
<name>A0A8H3UIG0_VENIN</name>
<sequence>MRLTNLTLTSILLTTLPLATQARFDCPKGQLAALEQSIGVGLSLYITDSDALEACVAKGRARYISQHQEPGGLHPGESDVWICCSVEKTCQRRDCRG</sequence>
<evidence type="ECO:0000256" key="1">
    <source>
        <dbReference type="SAM" id="SignalP"/>
    </source>
</evidence>
<gene>
    <name evidence="2" type="ORF">EG327_010384</name>
</gene>
<accession>A0A8H3UIG0</accession>